<feature type="compositionally biased region" description="Low complexity" evidence="1">
    <location>
        <begin position="31"/>
        <end position="42"/>
    </location>
</feature>
<name>A0A5J9W290_9POAL</name>
<feature type="region of interest" description="Disordered" evidence="1">
    <location>
        <begin position="1"/>
        <end position="51"/>
    </location>
</feature>
<dbReference type="Gramene" id="TVU42298">
    <property type="protein sequence ID" value="TVU42298"/>
    <property type="gene ID" value="EJB05_08695"/>
</dbReference>
<dbReference type="PANTHER" id="PTHR47487">
    <property type="entry name" value="OS06G0651300 PROTEIN-RELATED"/>
    <property type="match status" value="1"/>
</dbReference>
<feature type="domain" description="C2H2-type" evidence="2">
    <location>
        <begin position="326"/>
        <end position="350"/>
    </location>
</feature>
<dbReference type="InterPro" id="IPR003604">
    <property type="entry name" value="Matrin/U1-like-C_Znf_C2H2"/>
</dbReference>
<dbReference type="Gene3D" id="3.30.160.60">
    <property type="entry name" value="Classic Zinc Finger"/>
    <property type="match status" value="4"/>
</dbReference>
<feature type="compositionally biased region" description="Polar residues" evidence="1">
    <location>
        <begin position="580"/>
        <end position="595"/>
    </location>
</feature>
<dbReference type="SMART" id="SM00355">
    <property type="entry name" value="ZnF_C2H2"/>
    <property type="match status" value="5"/>
</dbReference>
<feature type="domain" description="C2H2-type" evidence="2">
    <location>
        <begin position="472"/>
        <end position="496"/>
    </location>
</feature>
<feature type="domain" description="U1-type" evidence="3">
    <location>
        <begin position="239"/>
        <end position="273"/>
    </location>
</feature>
<evidence type="ECO:0000259" key="3">
    <source>
        <dbReference type="SMART" id="SM00451"/>
    </source>
</evidence>
<evidence type="ECO:0000256" key="1">
    <source>
        <dbReference type="SAM" id="MobiDB-lite"/>
    </source>
</evidence>
<feature type="domain" description="C2H2-type" evidence="2">
    <location>
        <begin position="155"/>
        <end position="179"/>
    </location>
</feature>
<feature type="domain" description="C2H2-type" evidence="2">
    <location>
        <begin position="620"/>
        <end position="644"/>
    </location>
</feature>
<feature type="compositionally biased region" description="Pro residues" evidence="1">
    <location>
        <begin position="20"/>
        <end position="30"/>
    </location>
</feature>
<keyword evidence="5" id="KW-1185">Reference proteome</keyword>
<dbReference type="OrthoDB" id="10009287at2759"/>
<feature type="domain" description="U1-type" evidence="3">
    <location>
        <begin position="323"/>
        <end position="357"/>
    </location>
</feature>
<evidence type="ECO:0008006" key="6">
    <source>
        <dbReference type="Google" id="ProtNLM"/>
    </source>
</evidence>
<evidence type="ECO:0000259" key="2">
    <source>
        <dbReference type="SMART" id="SM00355"/>
    </source>
</evidence>
<evidence type="ECO:0000313" key="5">
    <source>
        <dbReference type="Proteomes" id="UP000324897"/>
    </source>
</evidence>
<dbReference type="InterPro" id="IPR013087">
    <property type="entry name" value="Znf_C2H2_type"/>
</dbReference>
<feature type="domain" description="U1-type" evidence="3">
    <location>
        <begin position="152"/>
        <end position="186"/>
    </location>
</feature>
<dbReference type="SUPFAM" id="SSF57667">
    <property type="entry name" value="beta-beta-alpha zinc fingers"/>
    <property type="match status" value="4"/>
</dbReference>
<feature type="domain" description="C2H2-type" evidence="2">
    <location>
        <begin position="242"/>
        <end position="266"/>
    </location>
</feature>
<evidence type="ECO:0000313" key="4">
    <source>
        <dbReference type="EMBL" id="TVU42298.1"/>
    </source>
</evidence>
<feature type="region of interest" description="Disordered" evidence="1">
    <location>
        <begin position="572"/>
        <end position="595"/>
    </location>
</feature>
<protein>
    <recommendedName>
        <fullName evidence="6">C2H2-type domain-containing protein</fullName>
    </recommendedName>
</protein>
<dbReference type="InterPro" id="IPR036236">
    <property type="entry name" value="Znf_C2H2_sf"/>
</dbReference>
<dbReference type="Pfam" id="PF12874">
    <property type="entry name" value="zf-met"/>
    <property type="match status" value="4"/>
</dbReference>
<gene>
    <name evidence="4" type="ORF">EJB05_08695</name>
</gene>
<sequence>MDTEFLYRAGDVRRSVSPSPQTPVPPPPAPASADSPPAAMEADAAEARRQEEKARIRERILREETVERWELEIEVRRELVKQFRQGSIILKAGTPEPPVMVTAANSSSPVALEIAKANSKDNASAASLVKRKSPDDVTASVVSAETSSKKQKLNLTCTVCGITANAEKAMQDHLNGKNHKRKAASLAAQTTTKLEPNAEPEASKEEGAVLTVAPSGDFKQTKLTMLTNAGMLNEVTQMNGYLLCELCNVRTADRVTMMCHLDGTKHISKAQLKKCPGTSEPPAGTAPTKCVNGHAALAAVAGDDTKTVVLELEGEQHSVRREGGFLLCECCDVKAPSKSGMQSHLLGKKHKKKANRTSVAPVHIAKGGMGAAESHVIDKDTAIVEAAAVHIEAPLANPKQENVGDGSELQETAEKLAKEEVISVECSKTQGMELAKVSTGTPVATANAAGDTDLAMEVDGVRHPLQRVEGFLFCPCCEVKAPSDIVMRSHLVGKKHKTKMTSAAAIPEANGLPRKGSFVAASLGQANGIVPKMEKEGEEEDSKPSETMVAKNAAGSALVVEVDAAAEVEAAMTPADPGNGSVTQVNGSVKTNDITESGKPMKVLVDGKLFVVLHHDNGALSCEPCGVHGCNRDAMLKHLYTRTHWEKARPAEEKELAEAADPAVAEDGDGRSLAGEGTAQVEK</sequence>
<feature type="domain" description="U1-type" evidence="3">
    <location>
        <begin position="469"/>
        <end position="503"/>
    </location>
</feature>
<accession>A0A5J9W290</accession>
<comment type="caution">
    <text evidence="4">The sequence shown here is derived from an EMBL/GenBank/DDBJ whole genome shotgun (WGS) entry which is preliminary data.</text>
</comment>
<dbReference type="PANTHER" id="PTHR47487:SF2">
    <property type="entry name" value="C2H2-TYPE DOMAIN-CONTAINING PROTEIN"/>
    <property type="match status" value="1"/>
</dbReference>
<organism evidence="4 5">
    <name type="scientific">Eragrostis curvula</name>
    <name type="common">weeping love grass</name>
    <dbReference type="NCBI Taxonomy" id="38414"/>
    <lineage>
        <taxon>Eukaryota</taxon>
        <taxon>Viridiplantae</taxon>
        <taxon>Streptophyta</taxon>
        <taxon>Embryophyta</taxon>
        <taxon>Tracheophyta</taxon>
        <taxon>Spermatophyta</taxon>
        <taxon>Magnoliopsida</taxon>
        <taxon>Liliopsida</taxon>
        <taxon>Poales</taxon>
        <taxon>Poaceae</taxon>
        <taxon>PACMAD clade</taxon>
        <taxon>Chloridoideae</taxon>
        <taxon>Eragrostideae</taxon>
        <taxon>Eragrostidinae</taxon>
        <taxon>Eragrostis</taxon>
    </lineage>
</organism>
<feature type="region of interest" description="Disordered" evidence="1">
    <location>
        <begin position="650"/>
        <end position="683"/>
    </location>
</feature>
<dbReference type="AlphaFoldDB" id="A0A5J9W290"/>
<dbReference type="GO" id="GO:0008270">
    <property type="term" value="F:zinc ion binding"/>
    <property type="evidence" value="ECO:0007669"/>
    <property type="project" value="InterPro"/>
</dbReference>
<dbReference type="SMART" id="SM00451">
    <property type="entry name" value="ZnF_U1"/>
    <property type="match status" value="4"/>
</dbReference>
<dbReference type="GO" id="GO:0003676">
    <property type="term" value="F:nucleic acid binding"/>
    <property type="evidence" value="ECO:0007669"/>
    <property type="project" value="InterPro"/>
</dbReference>
<proteinExistence type="predicted"/>
<dbReference type="Proteomes" id="UP000324897">
    <property type="component" value="Unassembled WGS sequence"/>
</dbReference>
<reference evidence="4 5" key="1">
    <citation type="journal article" date="2019" name="Sci. Rep.">
        <title>A high-quality genome of Eragrostis curvula grass provides insights into Poaceae evolution and supports new strategies to enhance forage quality.</title>
        <authorList>
            <person name="Carballo J."/>
            <person name="Santos B.A.C.M."/>
            <person name="Zappacosta D."/>
            <person name="Garbus I."/>
            <person name="Selva J.P."/>
            <person name="Gallo C.A."/>
            <person name="Diaz A."/>
            <person name="Albertini E."/>
            <person name="Caccamo M."/>
            <person name="Echenique V."/>
        </authorList>
    </citation>
    <scope>NUCLEOTIDE SEQUENCE [LARGE SCALE GENOMIC DNA]</scope>
    <source>
        <strain evidence="5">cv. Victoria</strain>
        <tissue evidence="4">Leaf</tissue>
    </source>
</reference>
<dbReference type="EMBL" id="RWGY01000005">
    <property type="protein sequence ID" value="TVU42298.1"/>
    <property type="molecule type" value="Genomic_DNA"/>
</dbReference>